<feature type="compositionally biased region" description="Basic and acidic residues" evidence="1">
    <location>
        <begin position="95"/>
        <end position="108"/>
    </location>
</feature>
<feature type="compositionally biased region" description="Basic and acidic residues" evidence="1">
    <location>
        <begin position="1"/>
        <end position="10"/>
    </location>
</feature>
<feature type="compositionally biased region" description="Polar residues" evidence="1">
    <location>
        <begin position="24"/>
        <end position="36"/>
    </location>
</feature>
<dbReference type="WBParaSite" id="PSAMB.scaffold13274size2351.g35394.t1">
    <property type="protein sequence ID" value="PSAMB.scaffold13274size2351.g35394.t1"/>
    <property type="gene ID" value="PSAMB.scaffold13274size2351.g35394"/>
</dbReference>
<feature type="compositionally biased region" description="Low complexity" evidence="1">
    <location>
        <begin position="149"/>
        <end position="161"/>
    </location>
</feature>
<accession>A0A914UZ15</accession>
<dbReference type="AlphaFoldDB" id="A0A914UZ15"/>
<name>A0A914UZ15_9BILA</name>
<organism evidence="2 3">
    <name type="scientific">Plectus sambesii</name>
    <dbReference type="NCBI Taxonomy" id="2011161"/>
    <lineage>
        <taxon>Eukaryota</taxon>
        <taxon>Metazoa</taxon>
        <taxon>Ecdysozoa</taxon>
        <taxon>Nematoda</taxon>
        <taxon>Chromadorea</taxon>
        <taxon>Plectida</taxon>
        <taxon>Plectina</taxon>
        <taxon>Plectoidea</taxon>
        <taxon>Plectidae</taxon>
        <taxon>Plectus</taxon>
    </lineage>
</organism>
<feature type="compositionally biased region" description="Polar residues" evidence="1">
    <location>
        <begin position="67"/>
        <end position="81"/>
    </location>
</feature>
<keyword evidence="2" id="KW-1185">Reference proteome</keyword>
<proteinExistence type="predicted"/>
<reference evidence="3" key="1">
    <citation type="submission" date="2022-11" db="UniProtKB">
        <authorList>
            <consortium name="WormBaseParasite"/>
        </authorList>
    </citation>
    <scope>IDENTIFICATION</scope>
</reference>
<evidence type="ECO:0000256" key="1">
    <source>
        <dbReference type="SAM" id="MobiDB-lite"/>
    </source>
</evidence>
<dbReference type="Proteomes" id="UP000887566">
    <property type="component" value="Unplaced"/>
</dbReference>
<feature type="compositionally biased region" description="Polar residues" evidence="1">
    <location>
        <begin position="109"/>
        <end position="130"/>
    </location>
</feature>
<protein>
    <submittedName>
        <fullName evidence="3">Uncharacterized protein</fullName>
    </submittedName>
</protein>
<evidence type="ECO:0000313" key="2">
    <source>
        <dbReference type="Proteomes" id="UP000887566"/>
    </source>
</evidence>
<feature type="region of interest" description="Disordered" evidence="1">
    <location>
        <begin position="1"/>
        <end position="175"/>
    </location>
</feature>
<evidence type="ECO:0000313" key="3">
    <source>
        <dbReference type="WBParaSite" id="PSAMB.scaffold13274size2351.g35394.t1"/>
    </source>
</evidence>
<sequence>MVKPPADDKGAAAGGGKSFRSRFWNGSNTTQRNTVVQGEPLGKQFDSNRHPAPDAWLKPAEDENGDTPFSYTPFKTNTLGRESQVRGRTPQPNDAVDHRVNIQKEQMRHTGTLNRPVNANATMQRLQPPQINGGASVHRPLEGHAAPLQQQHQQPQQQQHQQHQRPSPPLTNGHN</sequence>